<feature type="compositionally biased region" description="Low complexity" evidence="1">
    <location>
        <begin position="8"/>
        <end position="21"/>
    </location>
</feature>
<dbReference type="WBParaSite" id="PSU_v2.g8344.t1">
    <property type="protein sequence ID" value="PSU_v2.g8344.t1"/>
    <property type="gene ID" value="PSU_v2.g8344"/>
</dbReference>
<dbReference type="InterPro" id="IPR018247">
    <property type="entry name" value="EF_Hand_1_Ca_BS"/>
</dbReference>
<evidence type="ECO:0000313" key="3">
    <source>
        <dbReference type="WBParaSite" id="PSU_v2.g8344.t1"/>
    </source>
</evidence>
<dbReference type="Proteomes" id="UP000887577">
    <property type="component" value="Unplaced"/>
</dbReference>
<accession>A0A914Z6N1</accession>
<feature type="region of interest" description="Disordered" evidence="1">
    <location>
        <begin position="1"/>
        <end position="46"/>
    </location>
</feature>
<evidence type="ECO:0000256" key="1">
    <source>
        <dbReference type="SAM" id="MobiDB-lite"/>
    </source>
</evidence>
<protein>
    <submittedName>
        <fullName evidence="3">Uncharacterized protein</fullName>
    </submittedName>
</protein>
<name>A0A914Z6N1_9BILA</name>
<dbReference type="PROSITE" id="PS00018">
    <property type="entry name" value="EF_HAND_1"/>
    <property type="match status" value="1"/>
</dbReference>
<reference evidence="3" key="1">
    <citation type="submission" date="2022-11" db="UniProtKB">
        <authorList>
            <consortium name="WormBaseParasite"/>
        </authorList>
    </citation>
    <scope>IDENTIFICATION</scope>
</reference>
<keyword evidence="2" id="KW-1185">Reference proteome</keyword>
<sequence length="164" mass="18522">MMQFEVTQPLLNPNNSSINNQKEQQDESMSTSDAVASPPSLPPLLSTTNSIEENVIEDSIIIPTKDLNVSVKLEIYNLIQLLSNCIGDISGDKKISLDEMDEYNVELKKCLASIEVGLTEQMNIMEESLMSTDVNCCRALYDHQIEAMNEMFKEFNELIEIQRN</sequence>
<evidence type="ECO:0000313" key="2">
    <source>
        <dbReference type="Proteomes" id="UP000887577"/>
    </source>
</evidence>
<organism evidence="2 3">
    <name type="scientific">Panagrolaimus superbus</name>
    <dbReference type="NCBI Taxonomy" id="310955"/>
    <lineage>
        <taxon>Eukaryota</taxon>
        <taxon>Metazoa</taxon>
        <taxon>Ecdysozoa</taxon>
        <taxon>Nematoda</taxon>
        <taxon>Chromadorea</taxon>
        <taxon>Rhabditida</taxon>
        <taxon>Tylenchina</taxon>
        <taxon>Panagrolaimomorpha</taxon>
        <taxon>Panagrolaimoidea</taxon>
        <taxon>Panagrolaimidae</taxon>
        <taxon>Panagrolaimus</taxon>
    </lineage>
</organism>
<dbReference type="AlphaFoldDB" id="A0A914Z6N1"/>
<proteinExistence type="predicted"/>